<dbReference type="RefSeq" id="WP_215581139.1">
    <property type="nucleotide sequence ID" value="NZ_CP073754.1"/>
</dbReference>
<dbReference type="InterPro" id="IPR036390">
    <property type="entry name" value="WH_DNA-bd_sf"/>
</dbReference>
<dbReference type="PRINTS" id="PR00039">
    <property type="entry name" value="HTHLYSR"/>
</dbReference>
<evidence type="ECO:0000259" key="5">
    <source>
        <dbReference type="PROSITE" id="PS50931"/>
    </source>
</evidence>
<dbReference type="AlphaFoldDB" id="A0A975R9H6"/>
<evidence type="ECO:0000313" key="6">
    <source>
        <dbReference type="EMBL" id="QWF70206.1"/>
    </source>
</evidence>
<dbReference type="Gene3D" id="3.40.190.10">
    <property type="entry name" value="Periplasmic binding protein-like II"/>
    <property type="match status" value="2"/>
</dbReference>
<accession>A0A975R9H6</accession>
<dbReference type="PROSITE" id="PS50931">
    <property type="entry name" value="HTH_LYSR"/>
    <property type="match status" value="1"/>
</dbReference>
<dbReference type="PANTHER" id="PTHR30126">
    <property type="entry name" value="HTH-TYPE TRANSCRIPTIONAL REGULATOR"/>
    <property type="match status" value="1"/>
</dbReference>
<protein>
    <submittedName>
        <fullName evidence="6">LysR family transcriptional regulator</fullName>
    </submittedName>
</protein>
<keyword evidence="3" id="KW-0238">DNA-binding</keyword>
<comment type="similarity">
    <text evidence="1">Belongs to the LysR transcriptional regulatory family.</text>
</comment>
<evidence type="ECO:0000256" key="4">
    <source>
        <dbReference type="ARBA" id="ARBA00023163"/>
    </source>
</evidence>
<dbReference type="GO" id="GO:0019344">
    <property type="term" value="P:cysteine biosynthetic process"/>
    <property type="evidence" value="ECO:0007669"/>
    <property type="project" value="TreeGrafter"/>
</dbReference>
<evidence type="ECO:0000313" key="7">
    <source>
        <dbReference type="Proteomes" id="UP000676649"/>
    </source>
</evidence>
<proteinExistence type="inferred from homology"/>
<dbReference type="Proteomes" id="UP000676649">
    <property type="component" value="Chromosome"/>
</dbReference>
<dbReference type="KEGG" id="mpad:KEF85_12745"/>
<evidence type="ECO:0000256" key="2">
    <source>
        <dbReference type="ARBA" id="ARBA00023015"/>
    </source>
</evidence>
<feature type="domain" description="HTH lysR-type" evidence="5">
    <location>
        <begin position="1"/>
        <end position="59"/>
    </location>
</feature>
<dbReference type="InterPro" id="IPR000847">
    <property type="entry name" value="LysR_HTH_N"/>
</dbReference>
<dbReference type="EMBL" id="CP073754">
    <property type="protein sequence ID" value="QWF70206.1"/>
    <property type="molecule type" value="Genomic_DNA"/>
</dbReference>
<dbReference type="Pfam" id="PF00126">
    <property type="entry name" value="HTH_1"/>
    <property type="match status" value="1"/>
</dbReference>
<organism evidence="6 7">
    <name type="scientific">Methylomonas paludis</name>
    <dbReference type="NCBI Taxonomy" id="1173101"/>
    <lineage>
        <taxon>Bacteria</taxon>
        <taxon>Pseudomonadati</taxon>
        <taxon>Pseudomonadota</taxon>
        <taxon>Gammaproteobacteria</taxon>
        <taxon>Methylococcales</taxon>
        <taxon>Methylococcaceae</taxon>
        <taxon>Methylomonas</taxon>
    </lineage>
</organism>
<dbReference type="SUPFAM" id="SSF53850">
    <property type="entry name" value="Periplasmic binding protein-like II"/>
    <property type="match status" value="1"/>
</dbReference>
<dbReference type="SUPFAM" id="SSF46785">
    <property type="entry name" value="Winged helix' DNA-binding domain"/>
    <property type="match status" value="1"/>
</dbReference>
<dbReference type="Gene3D" id="1.10.10.10">
    <property type="entry name" value="Winged helix-like DNA-binding domain superfamily/Winged helix DNA-binding domain"/>
    <property type="match status" value="1"/>
</dbReference>
<keyword evidence="4" id="KW-0804">Transcription</keyword>
<dbReference type="GO" id="GO:0000976">
    <property type="term" value="F:transcription cis-regulatory region binding"/>
    <property type="evidence" value="ECO:0007669"/>
    <property type="project" value="TreeGrafter"/>
</dbReference>
<gene>
    <name evidence="6" type="ORF">KEF85_12745</name>
</gene>
<keyword evidence="2" id="KW-0805">Transcription regulation</keyword>
<dbReference type="PANTHER" id="PTHR30126:SF6">
    <property type="entry name" value="HTH-TYPE TRANSCRIPTIONAL REGULATOR CYSB-RELATED"/>
    <property type="match status" value="1"/>
</dbReference>
<sequence length="300" mass="33808">MNLNQIELLRILQETNFNQSKAAEKLNVVQSAASRQLQLFEEELGSPIFERHGKKLLGLTPLGERVMEQVERINQAKKNIHAIADDFRDNRNGSLHIATTHTQAKYLLPTPVQKFREKYPGITIYMVQSSPDDLIQHLHHHRADIAICTEKLDEDEKLVVKPCYEWQHIAVVPRHHPLAQGDITLGRLASFPILTYSPGFTGRSNIEKAFKNAGKELDITLAAADSDIIKTYVRLGLGVGIIAGTSYEPGNDNDLVALDLSHLIPRSVTKIAYLKHLYLPSYLKYFISELLSRSGSVQQR</sequence>
<evidence type="ECO:0000256" key="3">
    <source>
        <dbReference type="ARBA" id="ARBA00023125"/>
    </source>
</evidence>
<dbReference type="GO" id="GO:0003700">
    <property type="term" value="F:DNA-binding transcription factor activity"/>
    <property type="evidence" value="ECO:0007669"/>
    <property type="project" value="InterPro"/>
</dbReference>
<dbReference type="InterPro" id="IPR036388">
    <property type="entry name" value="WH-like_DNA-bd_sf"/>
</dbReference>
<keyword evidence="7" id="KW-1185">Reference proteome</keyword>
<dbReference type="InterPro" id="IPR005119">
    <property type="entry name" value="LysR_subst-bd"/>
</dbReference>
<name>A0A975R9H6_9GAMM</name>
<dbReference type="Pfam" id="PF03466">
    <property type="entry name" value="LysR_substrate"/>
    <property type="match status" value="1"/>
</dbReference>
<reference evidence="6" key="1">
    <citation type="submission" date="2021-04" db="EMBL/GenBank/DDBJ databases">
        <title>Draft genome sequence data of methanotrophic Methylovulum sp. strain S1L and Methylomonas sp. strain S2AM isolated from boreal lake water columns.</title>
        <authorList>
            <person name="Rissanen A.J."/>
            <person name="Mangayil R."/>
            <person name="Svenning M.M."/>
            <person name="Khanongnuch R."/>
        </authorList>
    </citation>
    <scope>NUCLEOTIDE SEQUENCE</scope>
    <source>
        <strain evidence="6">S2AM</strain>
    </source>
</reference>
<evidence type="ECO:0000256" key="1">
    <source>
        <dbReference type="ARBA" id="ARBA00009437"/>
    </source>
</evidence>